<organism evidence="2 3">
    <name type="scientific">Filobasidium floriforme</name>
    <dbReference type="NCBI Taxonomy" id="5210"/>
    <lineage>
        <taxon>Eukaryota</taxon>
        <taxon>Fungi</taxon>
        <taxon>Dikarya</taxon>
        <taxon>Basidiomycota</taxon>
        <taxon>Agaricomycotina</taxon>
        <taxon>Tremellomycetes</taxon>
        <taxon>Filobasidiales</taxon>
        <taxon>Filobasidiaceae</taxon>
        <taxon>Filobasidium</taxon>
    </lineage>
</organism>
<keyword evidence="1" id="KW-1133">Transmembrane helix</keyword>
<proteinExistence type="predicted"/>
<dbReference type="EMBL" id="JABELV010000032">
    <property type="protein sequence ID" value="KAG7562433.1"/>
    <property type="molecule type" value="Genomic_DNA"/>
</dbReference>
<dbReference type="PANTHER" id="PTHR34407:SF1">
    <property type="entry name" value="SGNH HYDROLASE-TYPE ESTERASE DOMAIN-CONTAINING PROTEIN"/>
    <property type="match status" value="1"/>
</dbReference>
<name>A0A8K0JNB6_9TREE</name>
<comment type="caution">
    <text evidence="2">The sequence shown here is derived from an EMBL/GenBank/DDBJ whole genome shotgun (WGS) entry which is preliminary data.</text>
</comment>
<feature type="transmembrane region" description="Helical" evidence="1">
    <location>
        <begin position="32"/>
        <end position="50"/>
    </location>
</feature>
<dbReference type="SUPFAM" id="SSF52266">
    <property type="entry name" value="SGNH hydrolase"/>
    <property type="match status" value="1"/>
</dbReference>
<reference evidence="2" key="1">
    <citation type="submission" date="2020-04" db="EMBL/GenBank/DDBJ databases">
        <title>Analysis of mating type loci in Filobasidium floriforme.</title>
        <authorList>
            <person name="Nowrousian M."/>
        </authorList>
    </citation>
    <scope>NUCLEOTIDE SEQUENCE</scope>
    <source>
        <strain evidence="2">CBS 6242</strain>
    </source>
</reference>
<accession>A0A8K0JNB6</accession>
<sequence length="530" mass="60046">MFRPGSSQKSIREHPLQLRSTMFNPVNSRSKIVVLSLVVLVCTYTIYLVASGEHEALLDKATVWQQETLCRDRSQAQGPVTAIQAKLLPEHVLDRYNNRMACDLCQPDDEFCLAIGEHNIAQSVGYEGSNFRLERLFHKLQNGQPITVSVVGGSNSAGHGLFYDGWPDEYASPGNMHYRVYEWIKERFPHEGHRFVNGAIPGATTDLFAFCFPEQIPEESDLVLVEFAVNDPLLTSSAVSYERLLRGLMDLPNKPAVINLNVFSLTFATIGLGETQHQAVAHYYDTPVISIRNLLLPGMFKNASTIPDWFFVGNENGKQIIDTRHIAFAAHKTMANLTATYMSRVLCKMEERERLKEIGIDLRRSRPEFPAWDELGEIPKWPLMSQYKADAPPMPKLSPICLSTTSKKNPLKQQTDGDWVEWSWKDKKYIVGRKPGEKVQFKFKTVVGTVALFYQRSRKYGLGVARCWVDDDTDRMMYLDGYWEHDVSIPDMTEVRGDLEEGEHVLNCEINVDTNDPGGGTEFRITTLVA</sequence>
<dbReference type="PANTHER" id="PTHR34407">
    <property type="entry name" value="EXPRESSED PROTEIN"/>
    <property type="match status" value="1"/>
</dbReference>
<dbReference type="Proteomes" id="UP000812966">
    <property type="component" value="Unassembled WGS sequence"/>
</dbReference>
<gene>
    <name evidence="2" type="ORF">FFLO_02107</name>
</gene>
<keyword evidence="3" id="KW-1185">Reference proteome</keyword>
<evidence type="ECO:0000256" key="1">
    <source>
        <dbReference type="SAM" id="Phobius"/>
    </source>
</evidence>
<dbReference type="AlphaFoldDB" id="A0A8K0JNB6"/>
<evidence type="ECO:0000313" key="2">
    <source>
        <dbReference type="EMBL" id="KAG7562433.1"/>
    </source>
</evidence>
<keyword evidence="1" id="KW-0472">Membrane</keyword>
<dbReference type="CDD" id="cd00229">
    <property type="entry name" value="SGNH_hydrolase"/>
    <property type="match status" value="1"/>
</dbReference>
<evidence type="ECO:0000313" key="3">
    <source>
        <dbReference type="Proteomes" id="UP000812966"/>
    </source>
</evidence>
<keyword evidence="1" id="KW-0812">Transmembrane</keyword>
<protein>
    <submittedName>
        <fullName evidence="2">Uncharacterized protein</fullName>
    </submittedName>
</protein>